<keyword evidence="10" id="KW-1185">Reference proteome</keyword>
<name>A0AAD6U707_9AGAR</name>
<protein>
    <recommendedName>
        <fullName evidence="7">Protein arginine methyltransferase NDUFAF7</fullName>
        <ecNumber evidence="7">2.1.1.320</ecNumber>
    </recommendedName>
</protein>
<dbReference type="InterPro" id="IPR038375">
    <property type="entry name" value="NDUFAF7_sf"/>
</dbReference>
<dbReference type="InterPro" id="IPR003788">
    <property type="entry name" value="NDUFAF7"/>
</dbReference>
<comment type="caution">
    <text evidence="9">The sequence shown here is derived from an EMBL/GenBank/DDBJ whole genome shotgun (WGS) entry which is preliminary data.</text>
</comment>
<dbReference type="SUPFAM" id="SSF53335">
    <property type="entry name" value="S-adenosyl-L-methionine-dependent methyltransferases"/>
    <property type="match status" value="1"/>
</dbReference>
<dbReference type="Proteomes" id="UP001222325">
    <property type="component" value="Unassembled WGS sequence"/>
</dbReference>
<reference evidence="9" key="1">
    <citation type="submission" date="2023-03" db="EMBL/GenBank/DDBJ databases">
        <title>Massive genome expansion in bonnet fungi (Mycena s.s.) driven by repeated elements and novel gene families across ecological guilds.</title>
        <authorList>
            <consortium name="Lawrence Berkeley National Laboratory"/>
            <person name="Harder C.B."/>
            <person name="Miyauchi S."/>
            <person name="Viragh M."/>
            <person name="Kuo A."/>
            <person name="Thoen E."/>
            <person name="Andreopoulos B."/>
            <person name="Lu D."/>
            <person name="Skrede I."/>
            <person name="Drula E."/>
            <person name="Henrissat B."/>
            <person name="Morin E."/>
            <person name="Kohler A."/>
            <person name="Barry K."/>
            <person name="LaButti K."/>
            <person name="Morin E."/>
            <person name="Salamov A."/>
            <person name="Lipzen A."/>
            <person name="Mereny Z."/>
            <person name="Hegedus B."/>
            <person name="Baldrian P."/>
            <person name="Stursova M."/>
            <person name="Weitz H."/>
            <person name="Taylor A."/>
            <person name="Grigoriev I.V."/>
            <person name="Nagy L.G."/>
            <person name="Martin F."/>
            <person name="Kauserud H."/>
        </authorList>
    </citation>
    <scope>NUCLEOTIDE SEQUENCE</scope>
    <source>
        <strain evidence="9">CBHHK173m</strain>
    </source>
</reference>
<feature type="region of interest" description="Disordered" evidence="8">
    <location>
        <begin position="19"/>
        <end position="46"/>
    </location>
</feature>
<dbReference type="GO" id="GO:0032259">
    <property type="term" value="P:methylation"/>
    <property type="evidence" value="ECO:0007669"/>
    <property type="project" value="UniProtKB-KW"/>
</dbReference>
<comment type="function">
    <text evidence="7">Arginine methyltransferase involved in the assembly or stability of mitochondrial NADH:ubiquinone oxidoreductase complex (complex I).</text>
</comment>
<evidence type="ECO:0000256" key="4">
    <source>
        <dbReference type="ARBA" id="ARBA00022679"/>
    </source>
</evidence>
<accession>A0AAD6U707</accession>
<keyword evidence="3 7" id="KW-0489">Methyltransferase</keyword>
<proteinExistence type="inferred from homology"/>
<dbReference type="Pfam" id="PF02636">
    <property type="entry name" value="Methyltransf_28"/>
    <property type="match status" value="1"/>
</dbReference>
<gene>
    <name evidence="9" type="ORF">B0H15DRAFT_908215</name>
</gene>
<evidence type="ECO:0000256" key="1">
    <source>
        <dbReference type="ARBA" id="ARBA00004173"/>
    </source>
</evidence>
<evidence type="ECO:0000256" key="2">
    <source>
        <dbReference type="ARBA" id="ARBA00005891"/>
    </source>
</evidence>
<evidence type="ECO:0000256" key="6">
    <source>
        <dbReference type="ARBA" id="ARBA00048612"/>
    </source>
</evidence>
<comment type="similarity">
    <text evidence="2 7">Belongs to the NDUFAF7 family.</text>
</comment>
<evidence type="ECO:0000256" key="3">
    <source>
        <dbReference type="ARBA" id="ARBA00022603"/>
    </source>
</evidence>
<dbReference type="Gene3D" id="3.40.50.12710">
    <property type="match status" value="1"/>
</dbReference>
<dbReference type="PANTHER" id="PTHR12049">
    <property type="entry name" value="PROTEIN ARGININE METHYLTRANSFERASE NDUFAF7, MITOCHONDRIAL"/>
    <property type="match status" value="1"/>
</dbReference>
<dbReference type="EMBL" id="JARJCN010000024">
    <property type="protein sequence ID" value="KAJ7089353.1"/>
    <property type="molecule type" value="Genomic_DNA"/>
</dbReference>
<organism evidence="9 10">
    <name type="scientific">Mycena belliarum</name>
    <dbReference type="NCBI Taxonomy" id="1033014"/>
    <lineage>
        <taxon>Eukaryota</taxon>
        <taxon>Fungi</taxon>
        <taxon>Dikarya</taxon>
        <taxon>Basidiomycota</taxon>
        <taxon>Agaricomycotina</taxon>
        <taxon>Agaricomycetes</taxon>
        <taxon>Agaricomycetidae</taxon>
        <taxon>Agaricales</taxon>
        <taxon>Marasmiineae</taxon>
        <taxon>Mycenaceae</taxon>
        <taxon>Mycena</taxon>
    </lineage>
</organism>
<dbReference type="InterPro" id="IPR029063">
    <property type="entry name" value="SAM-dependent_MTases_sf"/>
</dbReference>
<dbReference type="PANTHER" id="PTHR12049:SF5">
    <property type="entry name" value="PROTEIN ARGININE METHYLTRANSFERASE NDUFAF7 HOMOLOG, MITOCHONDRIAL"/>
    <property type="match status" value="1"/>
</dbReference>
<comment type="subcellular location">
    <subcellularLocation>
        <location evidence="1 7">Mitochondrion</location>
    </subcellularLocation>
</comment>
<evidence type="ECO:0000256" key="7">
    <source>
        <dbReference type="RuleBase" id="RU364114"/>
    </source>
</evidence>
<dbReference type="GO" id="GO:0035243">
    <property type="term" value="F:protein-arginine omega-N symmetric methyltransferase activity"/>
    <property type="evidence" value="ECO:0007669"/>
    <property type="project" value="UniProtKB-EC"/>
</dbReference>
<keyword evidence="5 7" id="KW-0496">Mitochondrion</keyword>
<keyword evidence="4 7" id="KW-0808">Transferase</keyword>
<evidence type="ECO:0000256" key="8">
    <source>
        <dbReference type="SAM" id="MobiDB-lite"/>
    </source>
</evidence>
<dbReference type="EC" id="2.1.1.320" evidence="7"/>
<dbReference type="AlphaFoldDB" id="A0AAD6U707"/>
<dbReference type="GO" id="GO:0005739">
    <property type="term" value="C:mitochondrion"/>
    <property type="evidence" value="ECO:0007669"/>
    <property type="project" value="UniProtKB-SubCell"/>
</dbReference>
<comment type="catalytic activity">
    <reaction evidence="6 7">
        <text>L-arginyl-[protein] + 2 S-adenosyl-L-methionine = N(omega),N(omega)'-dimethyl-L-arginyl-[protein] + 2 S-adenosyl-L-homocysteine + 2 H(+)</text>
        <dbReference type="Rhea" id="RHEA:48108"/>
        <dbReference type="Rhea" id="RHEA-COMP:10532"/>
        <dbReference type="Rhea" id="RHEA-COMP:11992"/>
        <dbReference type="ChEBI" id="CHEBI:15378"/>
        <dbReference type="ChEBI" id="CHEBI:29965"/>
        <dbReference type="ChEBI" id="CHEBI:57856"/>
        <dbReference type="ChEBI" id="CHEBI:59789"/>
        <dbReference type="ChEBI" id="CHEBI:88221"/>
        <dbReference type="EC" id="2.1.1.320"/>
    </reaction>
</comment>
<evidence type="ECO:0000256" key="5">
    <source>
        <dbReference type="ARBA" id="ARBA00023128"/>
    </source>
</evidence>
<sequence>MLATRPPCRRIGSNFLRFASKHSSDPKKPRPRLARPPKAEHPPDRWNYNASSLLEVDAKTQAELAAYPLVDANALEKGTTSPRQAKMLVRDWIEDSLYNPHYGYFPKQAVIFDTEDTAFDFPSLRNSIDFEEEIAQRYAAYGADKHYGPGRQIWHTPTELFKPWYGIAMAKCLVAEYLLKYFPYEDFVIYEIGAGNGTLAMNILDYLRSNHPEVYDRTRYHIIEISASLVELQRKKLSAIHPCVKVEHQSIFRWQKKEPSPCFVVAMEVIDNFAHDMIRYDLTTLEPLQALVTVDDRGDYDFIYTPISDPLIASFLKLRTRLAHPPAIPRLLRAAPALLRAYAALPFAPNLSQPEYIPTRLLSLLRTLRTHFPRHRLLLSDFSSVPDAIPGRCAPVVQTRFRNTTVPVTTLLVAQGYFDIFFPTDFERLRDMYEHTLAQPAGADAFSSAHLAADYFSSYHPSTRRRPVEGVNSASGLPVGERKSSVFSHTQFLQTYADLSQTRLKNGQNPMLEFYENVKFLF</sequence>
<evidence type="ECO:0000313" key="9">
    <source>
        <dbReference type="EMBL" id="KAJ7089353.1"/>
    </source>
</evidence>
<evidence type="ECO:0000313" key="10">
    <source>
        <dbReference type="Proteomes" id="UP001222325"/>
    </source>
</evidence>